<reference evidence="9 10" key="1">
    <citation type="submission" date="2023-05" db="EMBL/GenBank/DDBJ databases">
        <title>Draft genome sequence of Streptomyces sp. B-S-A8 isolated from a cave soil in Thailand.</title>
        <authorList>
            <person name="Chamroensaksri N."/>
            <person name="Muangham S."/>
        </authorList>
    </citation>
    <scope>NUCLEOTIDE SEQUENCE [LARGE SCALE GENOMIC DNA]</scope>
    <source>
        <strain evidence="9 10">B-S-A8</strain>
    </source>
</reference>
<dbReference type="InterPro" id="IPR011701">
    <property type="entry name" value="MFS"/>
</dbReference>
<dbReference type="PANTHER" id="PTHR23517">
    <property type="entry name" value="RESISTANCE PROTEIN MDTM, PUTATIVE-RELATED-RELATED"/>
    <property type="match status" value="1"/>
</dbReference>
<dbReference type="InterPro" id="IPR036259">
    <property type="entry name" value="MFS_trans_sf"/>
</dbReference>
<dbReference type="InterPro" id="IPR020846">
    <property type="entry name" value="MFS_dom"/>
</dbReference>
<protein>
    <submittedName>
        <fullName evidence="9">MFS transporter</fullName>
    </submittedName>
</protein>
<feature type="transmembrane region" description="Helical" evidence="7">
    <location>
        <begin position="309"/>
        <end position="330"/>
    </location>
</feature>
<dbReference type="PANTHER" id="PTHR23517:SF2">
    <property type="entry name" value="MULTIDRUG RESISTANCE PROTEIN MDTH"/>
    <property type="match status" value="1"/>
</dbReference>
<comment type="subcellular location">
    <subcellularLocation>
        <location evidence="1">Cell membrane</location>
        <topology evidence="1">Multi-pass membrane protein</topology>
    </subcellularLocation>
</comment>
<keyword evidence="10" id="KW-1185">Reference proteome</keyword>
<feature type="transmembrane region" description="Helical" evidence="7">
    <location>
        <begin position="351"/>
        <end position="373"/>
    </location>
</feature>
<evidence type="ECO:0000313" key="9">
    <source>
        <dbReference type="EMBL" id="MDI3389345.1"/>
    </source>
</evidence>
<evidence type="ECO:0000259" key="8">
    <source>
        <dbReference type="PROSITE" id="PS50850"/>
    </source>
</evidence>
<evidence type="ECO:0000256" key="5">
    <source>
        <dbReference type="ARBA" id="ARBA00022989"/>
    </source>
</evidence>
<feature type="transmembrane region" description="Helical" evidence="7">
    <location>
        <begin position="176"/>
        <end position="197"/>
    </location>
</feature>
<name>A0ABT6RY29_9ACTN</name>
<feature type="transmembrane region" description="Helical" evidence="7">
    <location>
        <begin position="55"/>
        <end position="76"/>
    </location>
</feature>
<dbReference type="SUPFAM" id="SSF103473">
    <property type="entry name" value="MFS general substrate transporter"/>
    <property type="match status" value="1"/>
</dbReference>
<feature type="transmembrane region" description="Helical" evidence="7">
    <location>
        <begin position="281"/>
        <end position="303"/>
    </location>
</feature>
<evidence type="ECO:0000256" key="4">
    <source>
        <dbReference type="ARBA" id="ARBA00022692"/>
    </source>
</evidence>
<sequence length="410" mass="42388">MTTTDASPRTGLRAVLPSGRGVVPFGLSNLVGALGTGVFYPYTLLFFPALLGIPLTQVGLVLTVTALVALPGMFWVGRLIDRMGPRPVLIAAALLRAAGFVGYVSLRHIVAFALFSVLIALCNRADQAASPALAVALAPHGERNRWLALTRTVFNAGIGGGALLGSTLIVSGEEALVWLGLANAAGFLVAGLVLWPLRTPPVPPADPAQLSRGAWRDRPFLVVVLINSLLWFVALAVETGLSAYMVGTLGAPAWLAGTLFAVNTGLLIVFQLPFTSALERLGNTTVLVAGAALVTAFLVAMALGTTLSGTALVVFLLVGMVIYTLGELAVAHARYALLTDLPPPAELGSFLAFNQVAAGVSGALVPFIVAALLDSAPAGLWWLMAALTAATVAGVLAVRPLLLARSETQH</sequence>
<keyword evidence="4 7" id="KW-0812">Transmembrane</keyword>
<evidence type="ECO:0000313" key="10">
    <source>
        <dbReference type="Proteomes" id="UP001224661"/>
    </source>
</evidence>
<dbReference type="RefSeq" id="WP_282515811.1">
    <property type="nucleotide sequence ID" value="NZ_JASCIR010000026.1"/>
</dbReference>
<evidence type="ECO:0000256" key="7">
    <source>
        <dbReference type="SAM" id="Phobius"/>
    </source>
</evidence>
<evidence type="ECO:0000256" key="3">
    <source>
        <dbReference type="ARBA" id="ARBA00022475"/>
    </source>
</evidence>
<dbReference type="Gene3D" id="1.20.1250.20">
    <property type="entry name" value="MFS general substrate transporter like domains"/>
    <property type="match status" value="1"/>
</dbReference>
<feature type="transmembrane region" description="Helical" evidence="7">
    <location>
        <begin position="149"/>
        <end position="170"/>
    </location>
</feature>
<evidence type="ECO:0000256" key="1">
    <source>
        <dbReference type="ARBA" id="ARBA00004651"/>
    </source>
</evidence>
<keyword evidence="6 7" id="KW-0472">Membrane</keyword>
<comment type="caution">
    <text evidence="9">The sequence shown here is derived from an EMBL/GenBank/DDBJ whole genome shotgun (WGS) entry which is preliminary data.</text>
</comment>
<evidence type="ECO:0000256" key="2">
    <source>
        <dbReference type="ARBA" id="ARBA00022448"/>
    </source>
</evidence>
<gene>
    <name evidence="9" type="ORF">QIS99_24565</name>
</gene>
<organism evidence="9 10">
    <name type="scientific">Streptomyces solicavernae</name>
    <dbReference type="NCBI Taxonomy" id="3043614"/>
    <lineage>
        <taxon>Bacteria</taxon>
        <taxon>Bacillati</taxon>
        <taxon>Actinomycetota</taxon>
        <taxon>Actinomycetes</taxon>
        <taxon>Kitasatosporales</taxon>
        <taxon>Streptomycetaceae</taxon>
        <taxon>Streptomyces</taxon>
    </lineage>
</organism>
<accession>A0ABT6RY29</accession>
<feature type="transmembrane region" description="Helical" evidence="7">
    <location>
        <begin position="379"/>
        <end position="402"/>
    </location>
</feature>
<evidence type="ECO:0000256" key="6">
    <source>
        <dbReference type="ARBA" id="ARBA00023136"/>
    </source>
</evidence>
<dbReference type="Proteomes" id="UP001224661">
    <property type="component" value="Unassembled WGS sequence"/>
</dbReference>
<proteinExistence type="predicted"/>
<dbReference type="EMBL" id="JASCIR010000026">
    <property type="protein sequence ID" value="MDI3389345.1"/>
    <property type="molecule type" value="Genomic_DNA"/>
</dbReference>
<feature type="domain" description="Major facilitator superfamily (MFS) profile" evidence="8">
    <location>
        <begin position="21"/>
        <end position="403"/>
    </location>
</feature>
<feature type="transmembrane region" description="Helical" evidence="7">
    <location>
        <begin position="218"/>
        <end position="237"/>
    </location>
</feature>
<feature type="transmembrane region" description="Helical" evidence="7">
    <location>
        <begin position="21"/>
        <end position="43"/>
    </location>
</feature>
<dbReference type="PROSITE" id="PS50850">
    <property type="entry name" value="MFS"/>
    <property type="match status" value="1"/>
</dbReference>
<dbReference type="InterPro" id="IPR050171">
    <property type="entry name" value="MFS_Transporters"/>
</dbReference>
<keyword evidence="2" id="KW-0813">Transport</keyword>
<dbReference type="Pfam" id="PF07690">
    <property type="entry name" value="MFS_1"/>
    <property type="match status" value="1"/>
</dbReference>
<feature type="transmembrane region" description="Helical" evidence="7">
    <location>
        <begin position="243"/>
        <end position="269"/>
    </location>
</feature>
<keyword evidence="3" id="KW-1003">Cell membrane</keyword>
<keyword evidence="5 7" id="KW-1133">Transmembrane helix</keyword>